<protein>
    <submittedName>
        <fullName evidence="2">Uncharacterized protein</fullName>
    </submittedName>
</protein>
<evidence type="ECO:0000313" key="2">
    <source>
        <dbReference type="EMBL" id="RGP76398.1"/>
    </source>
</evidence>
<gene>
    <name evidence="2" type="ORF">FLONG3_5282</name>
</gene>
<reference evidence="2 3" key="1">
    <citation type="journal article" date="2018" name="PLoS Pathog.">
        <title>Evolution of structural diversity of trichothecenes, a family of toxins produced by plant pathogenic and entomopathogenic fungi.</title>
        <authorList>
            <person name="Proctor R.H."/>
            <person name="McCormick S.P."/>
            <person name="Kim H.S."/>
            <person name="Cardoza R.E."/>
            <person name="Stanley A.M."/>
            <person name="Lindo L."/>
            <person name="Kelly A."/>
            <person name="Brown D.W."/>
            <person name="Lee T."/>
            <person name="Vaughan M.M."/>
            <person name="Alexander N.J."/>
            <person name="Busman M."/>
            <person name="Gutierrez S."/>
        </authorList>
    </citation>
    <scope>NUCLEOTIDE SEQUENCE [LARGE SCALE GENOMIC DNA]</scope>
    <source>
        <strain evidence="2 3">NRRL 20695</strain>
    </source>
</reference>
<organism evidence="2 3">
    <name type="scientific">Fusarium longipes</name>
    <dbReference type="NCBI Taxonomy" id="694270"/>
    <lineage>
        <taxon>Eukaryota</taxon>
        <taxon>Fungi</taxon>
        <taxon>Dikarya</taxon>
        <taxon>Ascomycota</taxon>
        <taxon>Pezizomycotina</taxon>
        <taxon>Sordariomycetes</taxon>
        <taxon>Hypocreomycetidae</taxon>
        <taxon>Hypocreales</taxon>
        <taxon>Nectriaceae</taxon>
        <taxon>Fusarium</taxon>
    </lineage>
</organism>
<proteinExistence type="predicted"/>
<name>A0A395SV74_9HYPO</name>
<comment type="caution">
    <text evidence="2">The sequence shown here is derived from an EMBL/GenBank/DDBJ whole genome shotgun (WGS) entry which is preliminary data.</text>
</comment>
<dbReference type="AlphaFoldDB" id="A0A395SV74"/>
<dbReference type="Proteomes" id="UP000266234">
    <property type="component" value="Unassembled WGS sequence"/>
</dbReference>
<feature type="signal peptide" evidence="1">
    <location>
        <begin position="1"/>
        <end position="16"/>
    </location>
</feature>
<keyword evidence="3" id="KW-1185">Reference proteome</keyword>
<dbReference type="OrthoDB" id="4965518at2759"/>
<keyword evidence="1" id="KW-0732">Signal</keyword>
<dbReference type="EMBL" id="PXOG01000114">
    <property type="protein sequence ID" value="RGP76398.1"/>
    <property type="molecule type" value="Genomic_DNA"/>
</dbReference>
<sequence>MKLIWAFAALFAVASANHLGHQKKKDFTIDYNWECGKVLNSTMWSGDCVYLLTWLGSGPKAGWWTTGLVGAYGWTFRSCEVFLKAGPPHSGINIRGDEFAELTQWVHGEMCDQKGQRTMITPKNSSWTAWITEPGWDNKTCAL</sequence>
<feature type="chain" id="PRO_5017215226" evidence="1">
    <location>
        <begin position="17"/>
        <end position="143"/>
    </location>
</feature>
<evidence type="ECO:0000313" key="3">
    <source>
        <dbReference type="Proteomes" id="UP000266234"/>
    </source>
</evidence>
<accession>A0A395SV74</accession>
<evidence type="ECO:0000256" key="1">
    <source>
        <dbReference type="SAM" id="SignalP"/>
    </source>
</evidence>